<dbReference type="Pfam" id="PF06127">
    <property type="entry name" value="Mpo1-like"/>
    <property type="match status" value="1"/>
</dbReference>
<protein>
    <recommendedName>
        <fullName evidence="4">PRS2 protein</fullName>
    </recommendedName>
</protein>
<feature type="transmembrane region" description="Helical" evidence="1">
    <location>
        <begin position="98"/>
        <end position="116"/>
    </location>
</feature>
<keyword evidence="1" id="KW-0472">Membrane</keyword>
<comment type="caution">
    <text evidence="2">The sequence shown here is derived from an EMBL/GenBank/DDBJ whole genome shotgun (WGS) entry which is preliminary data.</text>
</comment>
<evidence type="ECO:0008006" key="4">
    <source>
        <dbReference type="Google" id="ProtNLM"/>
    </source>
</evidence>
<keyword evidence="1" id="KW-0812">Transmembrane</keyword>
<organism evidence="2 3">
    <name type="scientific">Vibrio navarrensis</name>
    <dbReference type="NCBI Taxonomy" id="29495"/>
    <lineage>
        <taxon>Bacteria</taxon>
        <taxon>Pseudomonadati</taxon>
        <taxon>Pseudomonadota</taxon>
        <taxon>Gammaproteobacteria</taxon>
        <taxon>Vibrionales</taxon>
        <taxon>Vibrionaceae</taxon>
        <taxon>Vibrio</taxon>
    </lineage>
</organism>
<keyword evidence="1" id="KW-1133">Transmembrane helix</keyword>
<evidence type="ECO:0000313" key="2">
    <source>
        <dbReference type="EMBL" id="KGK12006.1"/>
    </source>
</evidence>
<evidence type="ECO:0000313" key="3">
    <source>
        <dbReference type="Proteomes" id="UP000029994"/>
    </source>
</evidence>
<dbReference type="PANTHER" id="PTHR28026:SF9">
    <property type="entry name" value="2-HYDROXY-PALMITIC ACID DIOXYGENASE MPO1"/>
    <property type="match status" value="1"/>
</dbReference>
<dbReference type="EMBL" id="JMCG01000001">
    <property type="protein sequence ID" value="KGK12006.1"/>
    <property type="molecule type" value="Genomic_DNA"/>
</dbReference>
<dbReference type="AlphaFoldDB" id="A0A099M803"/>
<dbReference type="PANTHER" id="PTHR28026">
    <property type="entry name" value="DUF962 DOMAIN PROTEIN (AFU_ORTHOLOGUE AFUA_8G05310)"/>
    <property type="match status" value="1"/>
</dbReference>
<keyword evidence="3" id="KW-1185">Reference proteome</keyword>
<dbReference type="STRING" id="29495.EA26_12060"/>
<dbReference type="Proteomes" id="UP000029994">
    <property type="component" value="Unassembled WGS sequence"/>
</dbReference>
<dbReference type="GO" id="GO:0016020">
    <property type="term" value="C:membrane"/>
    <property type="evidence" value="ECO:0007669"/>
    <property type="project" value="GOC"/>
</dbReference>
<evidence type="ECO:0000256" key="1">
    <source>
        <dbReference type="SAM" id="Phobius"/>
    </source>
</evidence>
<proteinExistence type="predicted"/>
<name>A0A099M803_9VIBR</name>
<dbReference type="GeneID" id="43683901"/>
<feature type="transmembrane region" description="Helical" evidence="1">
    <location>
        <begin position="48"/>
        <end position="66"/>
    </location>
</feature>
<feature type="transmembrane region" description="Helical" evidence="1">
    <location>
        <begin position="23"/>
        <end position="42"/>
    </location>
</feature>
<dbReference type="GO" id="GO:0046521">
    <property type="term" value="P:sphingoid catabolic process"/>
    <property type="evidence" value="ECO:0007669"/>
    <property type="project" value="TreeGrafter"/>
</dbReference>
<accession>A0A099M803</accession>
<reference evidence="2 3" key="1">
    <citation type="submission" date="2014-04" db="EMBL/GenBank/DDBJ databases">
        <title>Genome sequencing of Vibrio navarrensis strains.</title>
        <authorList>
            <person name="Gladney L.M."/>
            <person name="Katz L.S."/>
            <person name="Marino-Ramirez L."/>
            <person name="Jordan I.K."/>
        </authorList>
    </citation>
    <scope>NUCLEOTIDE SEQUENCE [LARGE SCALE GENOMIC DNA]</scope>
    <source>
        <strain evidence="2 3">ATCC 51183</strain>
    </source>
</reference>
<dbReference type="RefSeq" id="WP_039427690.1">
    <property type="nucleotide sequence ID" value="NZ_CAWPVW010000013.1"/>
</dbReference>
<dbReference type="eggNOG" id="COG4539">
    <property type="taxonomic scope" value="Bacteria"/>
</dbReference>
<dbReference type="InterPro" id="IPR009305">
    <property type="entry name" value="Mpo1-like"/>
</dbReference>
<gene>
    <name evidence="2" type="ORF">EA26_12060</name>
</gene>
<sequence length="144" mass="16602">MRTLTQWLDAYGQSHQHPINQRIHTIAVPGIFFSVVALIWSIPPITLSGMTLNWVWLAALPVWVFYFRLSLSVFLLMLGYTLSCIALAWSLALLQLPVFTIALALFVCLWLLQFIGHKIEGKKPSFFEDLQFLLIGPIWVFRKR</sequence>